<keyword evidence="4" id="KW-0808">Transferase</keyword>
<evidence type="ECO:0000256" key="2">
    <source>
        <dbReference type="ARBA" id="ARBA00022475"/>
    </source>
</evidence>
<dbReference type="PANTHER" id="PTHR43646:SF2">
    <property type="entry name" value="GLYCOSYLTRANSFERASE 2-LIKE DOMAIN-CONTAINING PROTEIN"/>
    <property type="match status" value="1"/>
</dbReference>
<dbReference type="RefSeq" id="WP_218285803.1">
    <property type="nucleotide sequence ID" value="NZ_CP076448.1"/>
</dbReference>
<dbReference type="CDD" id="cd02522">
    <property type="entry name" value="GT_2_like_a"/>
    <property type="match status" value="1"/>
</dbReference>
<dbReference type="GO" id="GO:0016757">
    <property type="term" value="F:glycosyltransferase activity"/>
    <property type="evidence" value="ECO:0007669"/>
    <property type="project" value="UniProtKB-KW"/>
</dbReference>
<evidence type="ECO:0000256" key="5">
    <source>
        <dbReference type="ARBA" id="ARBA00023136"/>
    </source>
</evidence>
<evidence type="ECO:0000256" key="4">
    <source>
        <dbReference type="ARBA" id="ARBA00022679"/>
    </source>
</evidence>
<keyword evidence="2" id="KW-1003">Cell membrane</keyword>
<keyword evidence="3" id="KW-0328">Glycosyltransferase</keyword>
<keyword evidence="5" id="KW-0472">Membrane</keyword>
<sequence length="226" mass="24162">MAKRFPDLSVVIPARNAAACLPATLTALGAWPREVIVADCGSPDGTAVVAAECGARVVPAPEGRGVQLAAGVAAAAGEWLLLLHADTVLAEGWAEAVAAFTCERGAEGRAGYFRFRLDDASPAARRLERLVALRCRLFALPYGDQGLLIHRSLLARVGGIPELPIMEDVTLVRRLGRARLAPIGAEAITSAERWRRDGYLRRSARNLALLSLWALGVPPRVLARLY</sequence>
<dbReference type="PANTHER" id="PTHR43646">
    <property type="entry name" value="GLYCOSYLTRANSFERASE"/>
    <property type="match status" value="1"/>
</dbReference>
<dbReference type="NCBIfam" id="TIGR04283">
    <property type="entry name" value="glyco_like_mftF"/>
    <property type="match status" value="1"/>
</dbReference>
<dbReference type="KEGG" id="elio:KO353_00165"/>
<feature type="domain" description="Glycosyltransferase 2-like" evidence="6">
    <location>
        <begin position="9"/>
        <end position="108"/>
    </location>
</feature>
<evidence type="ECO:0000256" key="3">
    <source>
        <dbReference type="ARBA" id="ARBA00022676"/>
    </source>
</evidence>
<keyword evidence="8" id="KW-1185">Reference proteome</keyword>
<dbReference type="AlphaFoldDB" id="A0A975YJL1"/>
<proteinExistence type="predicted"/>
<name>A0A975YJL1_9PROT</name>
<dbReference type="GO" id="GO:0005886">
    <property type="term" value="C:plasma membrane"/>
    <property type="evidence" value="ECO:0007669"/>
    <property type="project" value="UniProtKB-SubCell"/>
</dbReference>
<dbReference type="Proteomes" id="UP000694001">
    <property type="component" value="Chromosome"/>
</dbReference>
<accession>A0A975YJL1</accession>
<organism evidence="7 8">
    <name type="scientific">Elioraea tepida</name>
    <dbReference type="NCBI Taxonomy" id="2843330"/>
    <lineage>
        <taxon>Bacteria</taxon>
        <taxon>Pseudomonadati</taxon>
        <taxon>Pseudomonadota</taxon>
        <taxon>Alphaproteobacteria</taxon>
        <taxon>Acetobacterales</taxon>
        <taxon>Elioraeaceae</taxon>
        <taxon>Elioraea</taxon>
    </lineage>
</organism>
<evidence type="ECO:0000313" key="7">
    <source>
        <dbReference type="EMBL" id="QXM24746.1"/>
    </source>
</evidence>
<dbReference type="EMBL" id="CP076448">
    <property type="protein sequence ID" value="QXM24746.1"/>
    <property type="molecule type" value="Genomic_DNA"/>
</dbReference>
<comment type="subcellular location">
    <subcellularLocation>
        <location evidence="1">Cell membrane</location>
    </subcellularLocation>
</comment>
<evidence type="ECO:0000259" key="6">
    <source>
        <dbReference type="Pfam" id="PF00535"/>
    </source>
</evidence>
<evidence type="ECO:0000313" key="8">
    <source>
        <dbReference type="Proteomes" id="UP000694001"/>
    </source>
</evidence>
<gene>
    <name evidence="7" type="ORF">KO353_00165</name>
</gene>
<evidence type="ECO:0000256" key="1">
    <source>
        <dbReference type="ARBA" id="ARBA00004236"/>
    </source>
</evidence>
<reference evidence="7" key="1">
    <citation type="submission" date="2021-06" db="EMBL/GenBank/DDBJ databases">
        <title>Elioraea tepida, sp. nov., a moderately thermophilic aerobic anoxygenic phototrophic bacterium isolated from an alkaline siliceous hot spring mat community in Yellowstone National Park, WY, USA.</title>
        <authorList>
            <person name="Saini M.K."/>
            <person name="Yoshida S."/>
            <person name="Sebastian A."/>
            <person name="Hirose S."/>
            <person name="Hara E."/>
            <person name="Tamaki H."/>
            <person name="Soulier N.T."/>
            <person name="Albert I."/>
            <person name="Hanada S."/>
            <person name="Bryant D.A."/>
            <person name="Tank M."/>
        </authorList>
    </citation>
    <scope>NUCLEOTIDE SEQUENCE</scope>
    <source>
        <strain evidence="7">MS-P2</strain>
    </source>
</reference>
<dbReference type="Pfam" id="PF00535">
    <property type="entry name" value="Glycos_transf_2"/>
    <property type="match status" value="1"/>
</dbReference>
<dbReference type="InterPro" id="IPR001173">
    <property type="entry name" value="Glyco_trans_2-like"/>
</dbReference>
<dbReference type="InterPro" id="IPR026461">
    <property type="entry name" value="Trfase_2_rSAM/seldom_assoc"/>
</dbReference>
<protein>
    <submittedName>
        <fullName evidence="7">TIGR04283 family arsenosugar biosynthesis glycosyltransferase</fullName>
    </submittedName>
</protein>